<dbReference type="CDD" id="cd09725">
    <property type="entry name" value="Cas2_I_II_III"/>
    <property type="match status" value="1"/>
</dbReference>
<keyword evidence="7 9" id="KW-0460">Magnesium</keyword>
<evidence type="ECO:0000256" key="6">
    <source>
        <dbReference type="ARBA" id="ARBA00022801"/>
    </source>
</evidence>
<dbReference type="Pfam" id="PF09827">
    <property type="entry name" value="CRISPR_Cas2"/>
    <property type="match status" value="1"/>
</dbReference>
<dbReference type="HAMAP" id="MF_01471">
    <property type="entry name" value="Cas2"/>
    <property type="match status" value="1"/>
</dbReference>
<evidence type="ECO:0000256" key="1">
    <source>
        <dbReference type="ARBA" id="ARBA00001946"/>
    </source>
</evidence>
<dbReference type="InterPro" id="IPR021127">
    <property type="entry name" value="CRISPR_associated_Cas2"/>
</dbReference>
<dbReference type="RefSeq" id="WP_213245815.1">
    <property type="nucleotide sequence ID" value="NZ_CP045806.1"/>
</dbReference>
<dbReference type="InterPro" id="IPR019199">
    <property type="entry name" value="Virulence_VapD/CRISPR_Cas2"/>
</dbReference>
<dbReference type="PANTHER" id="PTHR34405">
    <property type="entry name" value="CRISPR-ASSOCIATED ENDORIBONUCLEASE CAS2"/>
    <property type="match status" value="1"/>
</dbReference>
<keyword evidence="4 9" id="KW-0479">Metal-binding</keyword>
<protein>
    <recommendedName>
        <fullName evidence="9">CRISPR-associated endoribonuclease Cas2</fullName>
        <ecNumber evidence="9">3.1.-.-</ecNumber>
    </recommendedName>
</protein>
<proteinExistence type="inferred from homology"/>
<evidence type="ECO:0000256" key="4">
    <source>
        <dbReference type="ARBA" id="ARBA00022723"/>
    </source>
</evidence>
<keyword evidence="3 9" id="KW-0540">Nuclease</keyword>
<sequence length="94" mass="10721">MAVTVLVAYDVTQDRRRARLAALLQSWGDRIQYSVFICRIGTEQLGPLTDEITRIVDLDEDSIFIVRQCKTCWSDIATLGQGEPPRTDLCWEAF</sequence>
<dbReference type="NCBIfam" id="TIGR01573">
    <property type="entry name" value="cas2"/>
    <property type="match status" value="1"/>
</dbReference>
<dbReference type="EC" id="3.1.-.-" evidence="9"/>
<comment type="cofactor">
    <cofactor evidence="1 9">
        <name>Mg(2+)</name>
        <dbReference type="ChEBI" id="CHEBI:18420"/>
    </cofactor>
</comment>
<feature type="binding site" evidence="9">
    <location>
        <position position="10"/>
    </location>
    <ligand>
        <name>Mg(2+)</name>
        <dbReference type="ChEBI" id="CHEBI:18420"/>
        <note>catalytic</note>
    </ligand>
</feature>
<comment type="function">
    <text evidence="9">CRISPR (clustered regularly interspaced short palindromic repeat), is an adaptive immune system that provides protection against mobile genetic elements (viruses, transposable elements and conjugative plasmids). CRISPR clusters contain sequences complementary to antecedent mobile elements and target invading nucleic acids. CRISPR clusters are transcribed and processed into CRISPR RNA (crRNA). Functions as a ssRNA-specific endoribonuclease. Involved in the integration of spacer DNA into the CRISPR cassette.</text>
</comment>
<gene>
    <name evidence="9 10" type="primary">cas2</name>
    <name evidence="10" type="ORF">GII31_00540</name>
</gene>
<evidence type="ECO:0000256" key="2">
    <source>
        <dbReference type="ARBA" id="ARBA00009959"/>
    </source>
</evidence>
<evidence type="ECO:0000313" key="10">
    <source>
        <dbReference type="EMBL" id="QHN33616.1"/>
    </source>
</evidence>
<evidence type="ECO:0000313" key="11">
    <source>
        <dbReference type="Proteomes" id="UP001059836"/>
    </source>
</evidence>
<comment type="similarity">
    <text evidence="2 9">Belongs to the CRISPR-associated endoribonuclease Cas2 protein family.</text>
</comment>
<dbReference type="SUPFAM" id="SSF143430">
    <property type="entry name" value="TTP0101/SSO1404-like"/>
    <property type="match status" value="1"/>
</dbReference>
<evidence type="ECO:0000256" key="9">
    <source>
        <dbReference type="HAMAP-Rule" id="MF_01471"/>
    </source>
</evidence>
<evidence type="ECO:0000256" key="8">
    <source>
        <dbReference type="ARBA" id="ARBA00023118"/>
    </source>
</evidence>
<organism evidence="10 11">
    <name type="scientific">Gordonia pseudamarae</name>
    <dbReference type="NCBI Taxonomy" id="2831662"/>
    <lineage>
        <taxon>Bacteria</taxon>
        <taxon>Bacillati</taxon>
        <taxon>Actinomycetota</taxon>
        <taxon>Actinomycetes</taxon>
        <taxon>Mycobacteriales</taxon>
        <taxon>Gordoniaceae</taxon>
        <taxon>Gordonia</taxon>
    </lineage>
</organism>
<dbReference type="PANTHER" id="PTHR34405:SF3">
    <property type="entry name" value="CRISPR-ASSOCIATED ENDORIBONUCLEASE CAS2 3"/>
    <property type="match status" value="1"/>
</dbReference>
<dbReference type="EMBL" id="CP045809">
    <property type="protein sequence ID" value="QHN33616.1"/>
    <property type="molecule type" value="Genomic_DNA"/>
</dbReference>
<evidence type="ECO:0000256" key="3">
    <source>
        <dbReference type="ARBA" id="ARBA00022722"/>
    </source>
</evidence>
<evidence type="ECO:0000256" key="5">
    <source>
        <dbReference type="ARBA" id="ARBA00022759"/>
    </source>
</evidence>
<keyword evidence="8 9" id="KW-0051">Antiviral defense</keyword>
<comment type="subunit">
    <text evidence="9">Homodimer, forms a heterotetramer with a Cas1 homodimer.</text>
</comment>
<dbReference type="GO" id="GO:0004519">
    <property type="term" value="F:endonuclease activity"/>
    <property type="evidence" value="ECO:0007669"/>
    <property type="project" value="UniProtKB-KW"/>
</dbReference>
<name>A0ABX6ICE7_9ACTN</name>
<evidence type="ECO:0000256" key="7">
    <source>
        <dbReference type="ARBA" id="ARBA00022842"/>
    </source>
</evidence>
<keyword evidence="6 9" id="KW-0378">Hydrolase</keyword>
<dbReference type="Proteomes" id="UP001059836">
    <property type="component" value="Chromosome"/>
</dbReference>
<accession>A0ABX6ICE7</accession>
<dbReference type="Gene3D" id="3.30.70.240">
    <property type="match status" value="1"/>
</dbReference>
<keyword evidence="11" id="KW-1185">Reference proteome</keyword>
<keyword evidence="5 9" id="KW-0255">Endonuclease</keyword>
<reference evidence="10" key="1">
    <citation type="journal article" date="2021" name="Nat. Microbiol.">
        <title>Cocultivation of an ultrasmall environmental parasitic bacterium with lytic ability against bacteria associated with wastewater foams.</title>
        <authorList>
            <person name="Batinovic S."/>
            <person name="Rose J.J.A."/>
            <person name="Ratcliffe J."/>
            <person name="Seviour R.J."/>
            <person name="Petrovski S."/>
        </authorList>
    </citation>
    <scope>NUCLEOTIDE SEQUENCE</scope>
    <source>
        <strain evidence="10">CON9</strain>
    </source>
</reference>